<evidence type="ECO:0000259" key="3">
    <source>
        <dbReference type="Pfam" id="PF02769"/>
    </source>
</evidence>
<feature type="domain" description="PurM-like C-terminal" evidence="3">
    <location>
        <begin position="159"/>
        <end position="301"/>
    </location>
</feature>
<dbReference type="Proteomes" id="UP000786183">
    <property type="component" value="Unassembled WGS sequence"/>
</dbReference>
<accession>A0ABS7WTP0</accession>
<evidence type="ECO:0000313" key="4">
    <source>
        <dbReference type="EMBL" id="MBZ7987898.1"/>
    </source>
</evidence>
<comment type="similarity">
    <text evidence="1">Belongs to the HypE family.</text>
</comment>
<dbReference type="RefSeq" id="WP_172233736.1">
    <property type="nucleotide sequence ID" value="NZ_CP035946.1"/>
</dbReference>
<dbReference type="Gene3D" id="3.90.650.10">
    <property type="entry name" value="PurM-like C-terminal domain"/>
    <property type="match status" value="1"/>
</dbReference>
<feature type="domain" description="PurM-like N-terminal" evidence="2">
    <location>
        <begin position="35"/>
        <end position="144"/>
    </location>
</feature>
<dbReference type="InterPro" id="IPR016188">
    <property type="entry name" value="PurM-like_N"/>
</dbReference>
<protein>
    <submittedName>
        <fullName evidence="4">Hydrogenase expression/formation protein HypE</fullName>
    </submittedName>
</protein>
<dbReference type="SUPFAM" id="SSF55326">
    <property type="entry name" value="PurM N-terminal domain-like"/>
    <property type="match status" value="1"/>
</dbReference>
<organism evidence="4 5">
    <name type="scientific">Campylobacter canadensis</name>
    <dbReference type="NCBI Taxonomy" id="449520"/>
    <lineage>
        <taxon>Bacteria</taxon>
        <taxon>Pseudomonadati</taxon>
        <taxon>Campylobacterota</taxon>
        <taxon>Epsilonproteobacteria</taxon>
        <taxon>Campylobacterales</taxon>
        <taxon>Campylobacteraceae</taxon>
        <taxon>Campylobacter</taxon>
    </lineage>
</organism>
<dbReference type="PANTHER" id="PTHR30303">
    <property type="entry name" value="HYDROGENASE ISOENZYMES FORMATION PROTEIN HYPE"/>
    <property type="match status" value="1"/>
</dbReference>
<sequence>MVLLSYGGGGYEMDDFLKNFVLKNLFLEQENGLSNDAAVEDGFKNIAFSTDSFVLNPIFINGANIGKIAACGSINDVLMMGAMPKYISLALILEEGFSKEKLKIILNSFANELKQANVKLKCGDLKVLPKGKCDEIFINTTCIGDASAFTNTINPKEIKSGDKIILSGDIARHGACVMANRNNFECNIKSDAKCLINEVSQILKIGGVKCLRDATRGGIASVLNELSLACNLEFLIEEEKIIVSDEVFAFCELLGFSPYDLANEGTFVCIASANKAEELCAKLQEFNPNSRIIGEVQKNKATVILQSPYGLKSVLQSPKGELLPRIC</sequence>
<evidence type="ECO:0000259" key="2">
    <source>
        <dbReference type="Pfam" id="PF00586"/>
    </source>
</evidence>
<dbReference type="NCBIfam" id="TIGR02124">
    <property type="entry name" value="hypE"/>
    <property type="match status" value="1"/>
</dbReference>
<dbReference type="Pfam" id="PF00586">
    <property type="entry name" value="AIRS"/>
    <property type="match status" value="1"/>
</dbReference>
<dbReference type="EMBL" id="JACGBB010000018">
    <property type="protein sequence ID" value="MBZ7987898.1"/>
    <property type="molecule type" value="Genomic_DNA"/>
</dbReference>
<evidence type="ECO:0000313" key="5">
    <source>
        <dbReference type="Proteomes" id="UP000786183"/>
    </source>
</evidence>
<comment type="caution">
    <text evidence="4">The sequence shown here is derived from an EMBL/GenBank/DDBJ whole genome shotgun (WGS) entry which is preliminary data.</text>
</comment>
<reference evidence="4 5" key="1">
    <citation type="submission" date="2020-07" db="EMBL/GenBank/DDBJ databases">
        <title>Transfer of Campylobacter canadensis to the novel genus Avispirillum gen. nov., that also includes two novel species recovered from migratory waterfowl: Avispirillum anseris sp. nov. and Avispirillum brantae sp. nov.</title>
        <authorList>
            <person name="Miller W.G."/>
            <person name="Chapman M.H."/>
            <person name="Yee E."/>
            <person name="Inglis G.D."/>
        </authorList>
    </citation>
    <scope>NUCLEOTIDE SEQUENCE [LARGE SCALE GENOMIC DNA]</scope>
    <source>
        <strain evidence="4 5">L283</strain>
    </source>
</reference>
<dbReference type="CDD" id="cd02197">
    <property type="entry name" value="HypE"/>
    <property type="match status" value="1"/>
</dbReference>
<gene>
    <name evidence="4" type="primary">hypE</name>
    <name evidence="4" type="ORF">AVCANL283_07300</name>
</gene>
<dbReference type="PIRSF" id="PIRSF005644">
    <property type="entry name" value="Hdrgns_mtr_HypE"/>
    <property type="match status" value="1"/>
</dbReference>
<dbReference type="InterPro" id="IPR011854">
    <property type="entry name" value="HypE"/>
</dbReference>
<keyword evidence="5" id="KW-1185">Reference proteome</keyword>
<dbReference type="InterPro" id="IPR036676">
    <property type="entry name" value="PurM-like_C_sf"/>
</dbReference>
<dbReference type="PANTHER" id="PTHR30303:SF0">
    <property type="entry name" value="CARBAMOYL DEHYDRATASE HYPE"/>
    <property type="match status" value="1"/>
</dbReference>
<dbReference type="InterPro" id="IPR010918">
    <property type="entry name" value="PurM-like_C_dom"/>
</dbReference>
<dbReference type="Gene3D" id="3.30.1330.10">
    <property type="entry name" value="PurM-like, N-terminal domain"/>
    <property type="match status" value="1"/>
</dbReference>
<proteinExistence type="inferred from homology"/>
<dbReference type="Pfam" id="PF02769">
    <property type="entry name" value="AIRS_C"/>
    <property type="match status" value="1"/>
</dbReference>
<name>A0ABS7WTP0_9BACT</name>
<dbReference type="SUPFAM" id="SSF56042">
    <property type="entry name" value="PurM C-terminal domain-like"/>
    <property type="match status" value="1"/>
</dbReference>
<dbReference type="InterPro" id="IPR036921">
    <property type="entry name" value="PurM-like_N_sf"/>
</dbReference>
<evidence type="ECO:0000256" key="1">
    <source>
        <dbReference type="ARBA" id="ARBA00006243"/>
    </source>
</evidence>